<proteinExistence type="inferred from homology"/>
<dbReference type="SMART" id="SM00552">
    <property type="entry name" value="ADEAMc"/>
    <property type="match status" value="1"/>
</dbReference>
<keyword evidence="3" id="KW-0378">Hydrolase</keyword>
<dbReference type="Pfam" id="PF02137">
    <property type="entry name" value="A_deamin"/>
    <property type="match status" value="1"/>
</dbReference>
<name>A0A194PMS8_PAPXU</name>
<gene>
    <name evidence="14" type="ORF">RR46_11740</name>
</gene>
<comment type="cofactor">
    <cofactor evidence="5">
        <name>1D-myo-inositol hexakisphosphate</name>
        <dbReference type="ChEBI" id="CHEBI:58130"/>
    </cofactor>
</comment>
<dbReference type="GO" id="GO:0043829">
    <property type="term" value="F:tRNA-specific adenosine-37 deaminase activity"/>
    <property type="evidence" value="ECO:0007669"/>
    <property type="project" value="UniProtKB-EC"/>
</dbReference>
<dbReference type="STRING" id="66420.A0A194PMS8"/>
<evidence type="ECO:0000313" key="15">
    <source>
        <dbReference type="Proteomes" id="UP000053268"/>
    </source>
</evidence>
<protein>
    <recommendedName>
        <fullName evidence="9">tRNA-specific adenosine deaminase 1</fullName>
        <ecNumber evidence="8">3.5.4.34</ecNumber>
    </recommendedName>
    <alternativeName>
        <fullName evidence="10">tRNA-specific adenosine-37 deaminase</fullName>
    </alternativeName>
</protein>
<evidence type="ECO:0000256" key="2">
    <source>
        <dbReference type="ARBA" id="ARBA00022723"/>
    </source>
</evidence>
<dbReference type="Proteomes" id="UP000053268">
    <property type="component" value="Unassembled WGS sequence"/>
</dbReference>
<comment type="similarity">
    <text evidence="7">Belongs to the ADAT1 family.</text>
</comment>
<keyword evidence="1" id="KW-0819">tRNA processing</keyword>
<evidence type="ECO:0000256" key="9">
    <source>
        <dbReference type="ARBA" id="ARBA00040502"/>
    </source>
</evidence>
<evidence type="ECO:0000256" key="10">
    <source>
        <dbReference type="ARBA" id="ARBA00041760"/>
    </source>
</evidence>
<dbReference type="GO" id="GO:0003723">
    <property type="term" value="F:RNA binding"/>
    <property type="evidence" value="ECO:0007669"/>
    <property type="project" value="InterPro"/>
</dbReference>
<feature type="domain" description="A to I editase" evidence="13">
    <location>
        <begin position="54"/>
        <end position="382"/>
    </location>
</feature>
<dbReference type="PANTHER" id="PTHR46516:SF1">
    <property type="entry name" value="TRNA-SPECIFIC ADENOSINE DEAMINASE 1"/>
    <property type="match status" value="1"/>
</dbReference>
<evidence type="ECO:0000256" key="8">
    <source>
        <dbReference type="ARBA" id="ARBA00038940"/>
    </source>
</evidence>
<feature type="compositionally biased region" description="Basic and acidic residues" evidence="12">
    <location>
        <begin position="152"/>
        <end position="166"/>
    </location>
</feature>
<sequence length="444" mass="50961">MEALSKELVDKIALECIELYRKVPKIGKPAAGEWNVLSSVVRLNTETQKFDVVSLGTGSKCIGATKMSPEGVKVHDSHAEVFARRGFMLYIYKNLEMAITSPEESIFIKENGKFRLKENIQFIFYSSQMPCGDASIIPKSNDNNHGNVVTSRKREAEDGNDEEKSKILKSDDIDDIHRTGAKCLPHNEQDPKEPGAKYHLLGQVRTKPGLGDRTLSVSCSDKIARWIHVGIQGALLDMLLTEPIYIKHFIFGGGVPYSKESLTRAFLNRNGEEQITVPVVPYIYQATAIFYYMKSEQRARPAHTSILVFNFGLVEVAVHGKRIGVTKKMERTRRIALSISKYYLYRRFLFLFQLDPSLKEKYALDKLECIPYNVMKRKSQRYYENWHKAKENFFKSWTVKPDMWSFCITENELAVNVIELNKMIHYTDPRRSIMIPNFDTSIVF</sequence>
<organism evidence="14 15">
    <name type="scientific">Papilio xuthus</name>
    <name type="common">Asian swallowtail butterfly</name>
    <dbReference type="NCBI Taxonomy" id="66420"/>
    <lineage>
        <taxon>Eukaryota</taxon>
        <taxon>Metazoa</taxon>
        <taxon>Ecdysozoa</taxon>
        <taxon>Arthropoda</taxon>
        <taxon>Hexapoda</taxon>
        <taxon>Insecta</taxon>
        <taxon>Pterygota</taxon>
        <taxon>Neoptera</taxon>
        <taxon>Endopterygota</taxon>
        <taxon>Lepidoptera</taxon>
        <taxon>Glossata</taxon>
        <taxon>Ditrysia</taxon>
        <taxon>Papilionoidea</taxon>
        <taxon>Papilionidae</taxon>
        <taxon>Papilioninae</taxon>
        <taxon>Papilio</taxon>
    </lineage>
</organism>
<evidence type="ECO:0000256" key="11">
    <source>
        <dbReference type="ARBA" id="ARBA00047635"/>
    </source>
</evidence>
<evidence type="ECO:0000256" key="12">
    <source>
        <dbReference type="SAM" id="MobiDB-lite"/>
    </source>
</evidence>
<keyword evidence="4" id="KW-0862">Zinc</keyword>
<evidence type="ECO:0000256" key="4">
    <source>
        <dbReference type="ARBA" id="ARBA00022833"/>
    </source>
</evidence>
<comment type="catalytic activity">
    <reaction evidence="11">
        <text>adenosine(37) in tRNA(Ala) + H2O + H(+) = inosine(37) in tRNA(Ala) + NH4(+)</text>
        <dbReference type="Rhea" id="RHEA:50968"/>
        <dbReference type="Rhea" id="RHEA-COMP:12855"/>
        <dbReference type="Rhea" id="RHEA-COMP:12856"/>
        <dbReference type="ChEBI" id="CHEBI:15377"/>
        <dbReference type="ChEBI" id="CHEBI:15378"/>
        <dbReference type="ChEBI" id="CHEBI:28938"/>
        <dbReference type="ChEBI" id="CHEBI:74411"/>
        <dbReference type="ChEBI" id="CHEBI:82852"/>
        <dbReference type="EC" id="3.5.4.34"/>
    </reaction>
</comment>
<dbReference type="GO" id="GO:0008033">
    <property type="term" value="P:tRNA processing"/>
    <property type="evidence" value="ECO:0007669"/>
    <property type="project" value="UniProtKB-KW"/>
</dbReference>
<evidence type="ECO:0000256" key="7">
    <source>
        <dbReference type="ARBA" id="ARBA00038326"/>
    </source>
</evidence>
<accession>A0A194PMS8</accession>
<evidence type="ECO:0000259" key="13">
    <source>
        <dbReference type="PROSITE" id="PS50141"/>
    </source>
</evidence>
<evidence type="ECO:0000256" key="6">
    <source>
        <dbReference type="ARBA" id="ARBA00037784"/>
    </source>
</evidence>
<keyword evidence="15" id="KW-1185">Reference proteome</keyword>
<feature type="compositionally biased region" description="Polar residues" evidence="12">
    <location>
        <begin position="138"/>
        <end position="150"/>
    </location>
</feature>
<feature type="region of interest" description="Disordered" evidence="12">
    <location>
        <begin position="137"/>
        <end position="166"/>
    </location>
</feature>
<evidence type="ECO:0000256" key="1">
    <source>
        <dbReference type="ARBA" id="ARBA00022694"/>
    </source>
</evidence>
<dbReference type="PANTHER" id="PTHR46516">
    <property type="entry name" value="TRNA-SPECIFIC ADENOSINE DEAMINASE 1"/>
    <property type="match status" value="1"/>
</dbReference>
<dbReference type="GO" id="GO:0046872">
    <property type="term" value="F:metal ion binding"/>
    <property type="evidence" value="ECO:0007669"/>
    <property type="project" value="UniProtKB-KW"/>
</dbReference>
<dbReference type="EC" id="3.5.4.34" evidence="8"/>
<dbReference type="PROSITE" id="PS50141">
    <property type="entry name" value="A_DEAMIN_EDITASE"/>
    <property type="match status" value="1"/>
</dbReference>
<dbReference type="AlphaFoldDB" id="A0A194PMS8"/>
<keyword evidence="2" id="KW-0479">Metal-binding</keyword>
<dbReference type="EMBL" id="KQ459597">
    <property type="protein sequence ID" value="KPI94736.1"/>
    <property type="molecule type" value="Genomic_DNA"/>
</dbReference>
<dbReference type="InterPro" id="IPR002466">
    <property type="entry name" value="A_deamin"/>
</dbReference>
<evidence type="ECO:0000256" key="5">
    <source>
        <dbReference type="ARBA" id="ARBA00037026"/>
    </source>
</evidence>
<evidence type="ECO:0000256" key="3">
    <source>
        <dbReference type="ARBA" id="ARBA00022801"/>
    </source>
</evidence>
<reference evidence="14 15" key="1">
    <citation type="journal article" date="2015" name="Nat. Commun.">
        <title>Outbred genome sequencing and CRISPR/Cas9 gene editing in butterflies.</title>
        <authorList>
            <person name="Li X."/>
            <person name="Fan D."/>
            <person name="Zhang W."/>
            <person name="Liu G."/>
            <person name="Zhang L."/>
            <person name="Zhao L."/>
            <person name="Fang X."/>
            <person name="Chen L."/>
            <person name="Dong Y."/>
            <person name="Chen Y."/>
            <person name="Ding Y."/>
            <person name="Zhao R."/>
            <person name="Feng M."/>
            <person name="Zhu Y."/>
            <person name="Feng Y."/>
            <person name="Jiang X."/>
            <person name="Zhu D."/>
            <person name="Xiang H."/>
            <person name="Feng X."/>
            <person name="Li S."/>
            <person name="Wang J."/>
            <person name="Zhang G."/>
            <person name="Kronforst M.R."/>
            <person name="Wang W."/>
        </authorList>
    </citation>
    <scope>NUCLEOTIDE SEQUENCE [LARGE SCALE GENOMIC DNA]</scope>
    <source>
        <strain evidence="14">Ya'a_city_454_Px</strain>
        <tissue evidence="14">Whole body</tissue>
    </source>
</reference>
<evidence type="ECO:0000313" key="14">
    <source>
        <dbReference type="EMBL" id="KPI94736.1"/>
    </source>
</evidence>
<comment type="function">
    <text evidence="6">Specifically deaminates adenosine-37 to inosine in tRNA-Ala.</text>
</comment>